<proteinExistence type="predicted"/>
<reference evidence="2" key="1">
    <citation type="submission" date="2020-12" db="EMBL/GenBank/DDBJ databases">
        <title>Genomic characterization of non-nitrogen-fixing Frankia strains.</title>
        <authorList>
            <person name="Carlos-Shanley C."/>
            <person name="Guerra T."/>
            <person name="Hahn D."/>
        </authorList>
    </citation>
    <scope>NUCLEOTIDE SEQUENCE</scope>
    <source>
        <strain evidence="2">CN6</strain>
    </source>
</reference>
<dbReference type="Proteomes" id="UP000604475">
    <property type="component" value="Unassembled WGS sequence"/>
</dbReference>
<comment type="caution">
    <text evidence="2">The sequence shown here is derived from an EMBL/GenBank/DDBJ whole genome shotgun (WGS) entry which is preliminary data.</text>
</comment>
<sequence>MAPTDAKAARGTGGRSAKGAARPPRGRTAEAGAGATDQEMTRQVACQTSSDRAVETFFERERDGAVNDVEAAKVRADQLT</sequence>
<accession>A0A937RB52</accession>
<organism evidence="2 3">
    <name type="scientific">Frankia nepalensis</name>
    <dbReference type="NCBI Taxonomy" id="1836974"/>
    <lineage>
        <taxon>Bacteria</taxon>
        <taxon>Bacillati</taxon>
        <taxon>Actinomycetota</taxon>
        <taxon>Actinomycetes</taxon>
        <taxon>Frankiales</taxon>
        <taxon>Frankiaceae</taxon>
        <taxon>Frankia</taxon>
    </lineage>
</organism>
<dbReference type="AlphaFoldDB" id="A0A937RB52"/>
<protein>
    <submittedName>
        <fullName evidence="2">Uncharacterized protein</fullName>
    </submittedName>
</protein>
<keyword evidence="3" id="KW-1185">Reference proteome</keyword>
<name>A0A937RB52_9ACTN</name>
<evidence type="ECO:0000313" key="3">
    <source>
        <dbReference type="Proteomes" id="UP000604475"/>
    </source>
</evidence>
<gene>
    <name evidence="2" type="ORF">I7412_00930</name>
</gene>
<feature type="region of interest" description="Disordered" evidence="1">
    <location>
        <begin position="1"/>
        <end position="49"/>
    </location>
</feature>
<evidence type="ECO:0000313" key="2">
    <source>
        <dbReference type="EMBL" id="MBL7625765.1"/>
    </source>
</evidence>
<evidence type="ECO:0000256" key="1">
    <source>
        <dbReference type="SAM" id="MobiDB-lite"/>
    </source>
</evidence>
<dbReference type="EMBL" id="JAEACQ010000046">
    <property type="protein sequence ID" value="MBL7625765.1"/>
    <property type="molecule type" value="Genomic_DNA"/>
</dbReference>